<evidence type="ECO:0000313" key="5">
    <source>
        <dbReference type="EMBL" id="KFB36815.1"/>
    </source>
</evidence>
<dbReference type="PANTHER" id="PTHR39957">
    <property type="entry name" value="AT09846P1-RELATED"/>
    <property type="match status" value="1"/>
</dbReference>
<evidence type="ECO:0000313" key="6">
    <source>
        <dbReference type="EnsemblMetazoa" id="ASIC003978-PA"/>
    </source>
</evidence>
<sequence length="116" mass="12513">MNRVACRIAILALMLMAISSLMPTIEAYTYIVPNAKSADKPGHCFDDQLKITVPVNKIRQRTGRCESMSCGSDYSLQVAGCGAVAAGPGFVITPTDYSKPYPECCPHPVMNSENLV</sequence>
<feature type="signal peptide" evidence="3">
    <location>
        <begin position="1"/>
        <end position="27"/>
    </location>
</feature>
<reference evidence="6" key="2">
    <citation type="submission" date="2020-05" db="UniProtKB">
        <authorList>
            <consortium name="EnsemblMetazoa"/>
        </authorList>
    </citation>
    <scope>IDENTIFICATION</scope>
</reference>
<keyword evidence="3" id="KW-0732">Signal</keyword>
<evidence type="ECO:0000259" key="4">
    <source>
        <dbReference type="SMART" id="SM01318"/>
    </source>
</evidence>
<dbReference type="Proteomes" id="UP000030765">
    <property type="component" value="Unassembled WGS sequence"/>
</dbReference>
<dbReference type="GO" id="GO:0005576">
    <property type="term" value="C:extracellular region"/>
    <property type="evidence" value="ECO:0007669"/>
    <property type="project" value="UniProtKB-SubCell"/>
</dbReference>
<dbReference type="InterPro" id="IPR053308">
    <property type="entry name" value="Vago-like"/>
</dbReference>
<dbReference type="EMBL" id="KE524793">
    <property type="protein sequence ID" value="KFB36815.1"/>
    <property type="molecule type" value="Genomic_DNA"/>
</dbReference>
<keyword evidence="7" id="KW-1185">Reference proteome</keyword>
<dbReference type="OMA" id="AYVYIIP"/>
<dbReference type="EMBL" id="ATLV01012459">
    <property type="status" value="NOT_ANNOTATED_CDS"/>
    <property type="molecule type" value="Genomic_DNA"/>
</dbReference>
<name>A0A084VFS1_ANOSI</name>
<dbReference type="Pfam" id="PF15430">
    <property type="entry name" value="SVWC"/>
    <property type="match status" value="1"/>
</dbReference>
<feature type="domain" description="Single" evidence="4">
    <location>
        <begin position="44"/>
        <end position="111"/>
    </location>
</feature>
<keyword evidence="2" id="KW-0964">Secreted</keyword>
<evidence type="ECO:0000256" key="1">
    <source>
        <dbReference type="ARBA" id="ARBA00004613"/>
    </source>
</evidence>
<protein>
    <submittedName>
        <fullName evidence="5">AGAP010047-PA-like protein</fullName>
    </submittedName>
</protein>
<gene>
    <name evidence="5" type="ORF">ZHAS_00003978</name>
</gene>
<evidence type="ECO:0000313" key="7">
    <source>
        <dbReference type="Proteomes" id="UP000030765"/>
    </source>
</evidence>
<evidence type="ECO:0000256" key="3">
    <source>
        <dbReference type="SAM" id="SignalP"/>
    </source>
</evidence>
<dbReference type="VEuPathDB" id="VectorBase:ASIC003978"/>
<dbReference type="EnsemblMetazoa" id="ASIC003978-RA">
    <property type="protein sequence ID" value="ASIC003978-PA"/>
    <property type="gene ID" value="ASIC003978"/>
</dbReference>
<dbReference type="SMART" id="SM01318">
    <property type="entry name" value="SVWC"/>
    <property type="match status" value="1"/>
</dbReference>
<reference evidence="5 7" key="1">
    <citation type="journal article" date="2014" name="BMC Genomics">
        <title>Genome sequence of Anopheles sinensis provides insight into genetics basis of mosquito competence for malaria parasites.</title>
        <authorList>
            <person name="Zhou D."/>
            <person name="Zhang D."/>
            <person name="Ding G."/>
            <person name="Shi L."/>
            <person name="Hou Q."/>
            <person name="Ye Y."/>
            <person name="Xu Y."/>
            <person name="Zhou H."/>
            <person name="Xiong C."/>
            <person name="Li S."/>
            <person name="Yu J."/>
            <person name="Hong S."/>
            <person name="Yu X."/>
            <person name="Zou P."/>
            <person name="Chen C."/>
            <person name="Chang X."/>
            <person name="Wang W."/>
            <person name="Lv Y."/>
            <person name="Sun Y."/>
            <person name="Ma L."/>
            <person name="Shen B."/>
            <person name="Zhu C."/>
        </authorList>
    </citation>
    <scope>NUCLEOTIDE SEQUENCE [LARGE SCALE GENOMIC DNA]</scope>
</reference>
<evidence type="ECO:0000256" key="2">
    <source>
        <dbReference type="ARBA" id="ARBA00022525"/>
    </source>
</evidence>
<dbReference type="PANTHER" id="PTHR39957:SF2">
    <property type="entry name" value="GEO11553P1"/>
    <property type="match status" value="1"/>
</dbReference>
<feature type="chain" id="PRO_5001783633" evidence="3">
    <location>
        <begin position="28"/>
        <end position="116"/>
    </location>
</feature>
<dbReference type="VEuPathDB" id="VectorBase:ASIS006165"/>
<proteinExistence type="predicted"/>
<comment type="subcellular location">
    <subcellularLocation>
        <location evidence="1">Secreted</location>
    </subcellularLocation>
</comment>
<dbReference type="AlphaFoldDB" id="A0A084VFS1"/>
<dbReference type="InterPro" id="IPR029277">
    <property type="entry name" value="SVWC_dom"/>
</dbReference>
<organism evidence="6 7">
    <name type="scientific">Anopheles sinensis</name>
    <name type="common">Mosquito</name>
    <dbReference type="NCBI Taxonomy" id="74873"/>
    <lineage>
        <taxon>Eukaryota</taxon>
        <taxon>Metazoa</taxon>
        <taxon>Ecdysozoa</taxon>
        <taxon>Arthropoda</taxon>
        <taxon>Hexapoda</taxon>
        <taxon>Insecta</taxon>
        <taxon>Pterygota</taxon>
        <taxon>Neoptera</taxon>
        <taxon>Endopterygota</taxon>
        <taxon>Diptera</taxon>
        <taxon>Nematocera</taxon>
        <taxon>Culicoidea</taxon>
        <taxon>Culicidae</taxon>
        <taxon>Anophelinae</taxon>
        <taxon>Anopheles</taxon>
    </lineage>
</organism>
<accession>A0A084VFS1</accession>
<dbReference type="OrthoDB" id="7390288at2759"/>